<dbReference type="RefSeq" id="WP_169226826.1">
    <property type="nucleotide sequence ID" value="NZ_JABBGC010000002.1"/>
</dbReference>
<keyword evidence="2" id="KW-1185">Reference proteome</keyword>
<evidence type="ECO:0000313" key="1">
    <source>
        <dbReference type="EMBL" id="NML39768.1"/>
    </source>
</evidence>
<sequence>MMTNAEKFRQLVEAQDQRPLSEKIMILERVLYLFTIAGRAIWSDDSLSDHQIAMALKWLNEMSHRTFDILHALRRGEDNDSMHRFYAYMRQYADECRDLGGHLGASFHAAMRYFSDD</sequence>
<dbReference type="EMBL" id="JABBGC010000002">
    <property type="protein sequence ID" value="NML39768.1"/>
    <property type="molecule type" value="Genomic_DNA"/>
</dbReference>
<dbReference type="Proteomes" id="UP000583266">
    <property type="component" value="Unassembled WGS sequence"/>
</dbReference>
<accession>A0A848GVP3</accession>
<organism evidence="1 2">
    <name type="scientific">Chitinophaga fulva</name>
    <dbReference type="NCBI Taxonomy" id="2728842"/>
    <lineage>
        <taxon>Bacteria</taxon>
        <taxon>Pseudomonadati</taxon>
        <taxon>Bacteroidota</taxon>
        <taxon>Chitinophagia</taxon>
        <taxon>Chitinophagales</taxon>
        <taxon>Chitinophagaceae</taxon>
        <taxon>Chitinophaga</taxon>
    </lineage>
</organism>
<protein>
    <submittedName>
        <fullName evidence="1">Uncharacterized protein</fullName>
    </submittedName>
</protein>
<name>A0A848GVP3_9BACT</name>
<proteinExistence type="predicted"/>
<evidence type="ECO:0000313" key="2">
    <source>
        <dbReference type="Proteomes" id="UP000583266"/>
    </source>
</evidence>
<comment type="caution">
    <text evidence="1">The sequence shown here is derived from an EMBL/GenBank/DDBJ whole genome shotgun (WGS) entry which is preliminary data.</text>
</comment>
<dbReference type="AlphaFoldDB" id="A0A848GVP3"/>
<reference evidence="1 2" key="1">
    <citation type="submission" date="2020-04" db="EMBL/GenBank/DDBJ databases">
        <title>Chitinophaga sp. G-6-1-13 sp. nov., isolated from soil.</title>
        <authorList>
            <person name="Dahal R.H."/>
            <person name="Chaudhary D.K."/>
        </authorList>
    </citation>
    <scope>NUCLEOTIDE SEQUENCE [LARGE SCALE GENOMIC DNA]</scope>
    <source>
        <strain evidence="1 2">G-6-1-13</strain>
    </source>
</reference>
<gene>
    <name evidence="1" type="ORF">HHL17_21395</name>
</gene>